<dbReference type="EMBL" id="BK015465">
    <property type="protein sequence ID" value="DAE08154.1"/>
    <property type="molecule type" value="Genomic_DNA"/>
</dbReference>
<sequence>MADNEKLGSTSPQILLKNATNLDKLVNGRESESLPDRFAVLRRTWYGMEMIFNRFITYITGRGEQAVGAIGWQELGNWATGLTVDNRQQIVYYNGSWYKYLGELEHVITGDSPENDGGVWSAENPTGKWSNIGDAALRSNLGSGDGQKLVGKCATLDALRTTEPDYHGQEIILFRAAADGPVLNERLYYDATDTTSEENGFSVFVTPNGARWKADVSEGYNVFLAGFSPSENNLAQCIHKINAWIVAKAIAANRINDRKATILIPGLIDSGGATVYTMTEDVHFCAALVELVPLTLQFWDFSSSVDVPILCSNEFEGLRGGMGNSYNGGAADQGGFAINPRSFLYIKGGGEDYTPHGVILGNRSRRPDGTAYLNVRDTVIRNVRVFNCADGLTFGNYDTYVVGFENCNAYANTRGLSQPTATAVNAGERWWLNNCVLSNSTEDNIYINSNGPAIYFDNVSNDYARRDAFRFGPNAAGSFLFTNSHFEGYDEKLINQPVKEGSGGQCRFLMIGGLTDSRRTGVTYRGIRDVIYGATYRGVIAEFRDVDMGAGPAGYMCNSKYGSWTGAENPAVVIIQHKNSDTYKWLPGYGYGVGKYALNSVYKFTGTSGVSLPTTKATASAASAYHWTFTQGGATAVFGDADTDGLIPVKIRMTSTTDVLYLYQATEIQFPRNTNYLSAMCAIKCKNAVGEVKVQAALRPLSNPTIAVSGSVVTQTETVRGSVLGDEIDVLNTILTKSYISLTKDDFVSTPPLKVPNYFLGSVTSNAGFKIYGFTGEIELELPVYWFDNLHPNT</sequence>
<comment type="subcellular location">
    <subcellularLocation>
        <location evidence="1">Virion</location>
    </subcellularLocation>
</comment>
<dbReference type="SUPFAM" id="SSF51126">
    <property type="entry name" value="Pectin lyase-like"/>
    <property type="match status" value="1"/>
</dbReference>
<dbReference type="GO" id="GO:0044423">
    <property type="term" value="C:virion component"/>
    <property type="evidence" value="ECO:0007669"/>
    <property type="project" value="UniProtKB-KW"/>
</dbReference>
<reference evidence="3" key="1">
    <citation type="journal article" date="2021" name="Proc. Natl. Acad. Sci. U.S.A.">
        <title>A Catalog of Tens of Thousands of Viruses from Human Metagenomes Reveals Hidden Associations with Chronic Diseases.</title>
        <authorList>
            <person name="Tisza M.J."/>
            <person name="Buck C.B."/>
        </authorList>
    </citation>
    <scope>NUCLEOTIDE SEQUENCE</scope>
    <source>
        <strain evidence="3">CtXQ014</strain>
    </source>
</reference>
<evidence type="ECO:0000256" key="1">
    <source>
        <dbReference type="ARBA" id="ARBA00004328"/>
    </source>
</evidence>
<dbReference type="Gene3D" id="2.10.10.80">
    <property type="match status" value="1"/>
</dbReference>
<dbReference type="InterPro" id="IPR011050">
    <property type="entry name" value="Pectin_lyase_fold/virulence"/>
</dbReference>
<accession>A0A8S5PMQ0</accession>
<protein>
    <submittedName>
        <fullName evidence="3">Tailspike protein</fullName>
    </submittedName>
</protein>
<keyword evidence="2" id="KW-0946">Virion</keyword>
<evidence type="ECO:0000256" key="2">
    <source>
        <dbReference type="ARBA" id="ARBA00022844"/>
    </source>
</evidence>
<dbReference type="GO" id="GO:0019058">
    <property type="term" value="P:viral life cycle"/>
    <property type="evidence" value="ECO:0007669"/>
    <property type="project" value="UniProtKB-ARBA"/>
</dbReference>
<proteinExistence type="predicted"/>
<organism evidence="3">
    <name type="scientific">Siphoviridae sp. ctXQ014</name>
    <dbReference type="NCBI Taxonomy" id="2825542"/>
    <lineage>
        <taxon>Viruses</taxon>
        <taxon>Duplodnaviria</taxon>
        <taxon>Heunggongvirae</taxon>
        <taxon>Uroviricota</taxon>
        <taxon>Caudoviricetes</taxon>
    </lineage>
</organism>
<dbReference type="GO" id="GO:0051701">
    <property type="term" value="P:biological process involved in interaction with host"/>
    <property type="evidence" value="ECO:0007669"/>
    <property type="project" value="UniProtKB-ARBA"/>
</dbReference>
<evidence type="ECO:0000313" key="3">
    <source>
        <dbReference type="EMBL" id="DAE08154.1"/>
    </source>
</evidence>
<name>A0A8S5PMQ0_9CAUD</name>